<dbReference type="Pfam" id="PF01764">
    <property type="entry name" value="Lipase_3"/>
    <property type="match status" value="1"/>
</dbReference>
<gene>
    <name evidence="2" type="ORF">VCO01S_34750</name>
</gene>
<dbReference type="PANTHER" id="PTHR45856:SF24">
    <property type="entry name" value="FUNGAL LIPASE-LIKE DOMAIN-CONTAINING PROTEIN"/>
    <property type="match status" value="1"/>
</dbReference>
<evidence type="ECO:0000259" key="1">
    <source>
        <dbReference type="Pfam" id="PF01764"/>
    </source>
</evidence>
<dbReference type="EMBL" id="BJLH01000018">
    <property type="protein sequence ID" value="GEA62282.1"/>
    <property type="molecule type" value="Genomic_DNA"/>
</dbReference>
<dbReference type="GO" id="GO:0006629">
    <property type="term" value="P:lipid metabolic process"/>
    <property type="evidence" value="ECO:0007669"/>
    <property type="project" value="InterPro"/>
</dbReference>
<sequence>MTDIHQEGTEELLKRKTPTYRQAYSDRTAWLMSCMSELAYKRFNEFIPGVDLQQFVEKELSKLVSDNSSSKAAKFISLVQGLSYDHHEELKELNHDLTYLNAKLINTFDKNGTQAILVQTDQFYVLSFRGTEATSIRDIKSDANAVLTKCDTKGFIHTGFKQAYEQVESDIELELKKIEDQGKPILITGHSLGGAIATIAAKKLKFKSGIAACYTFGAPRVGDHEWISEVKTPLHRVVNAADCVTMLPPNGVAIGALAMSVAWIPNIGPRVSEWLSSKFGRYIHAGNMRFLSNCKSEPYDDVQLLYHVSLFYRLKALWIKGRAPNSLLKDHSITVYRKKLKVVAEKRQSID</sequence>
<comment type="caution">
    <text evidence="2">The sequence shown here is derived from an EMBL/GenBank/DDBJ whole genome shotgun (WGS) entry which is preliminary data.</text>
</comment>
<dbReference type="PANTHER" id="PTHR45856">
    <property type="entry name" value="ALPHA/BETA-HYDROLASES SUPERFAMILY PROTEIN"/>
    <property type="match status" value="1"/>
</dbReference>
<evidence type="ECO:0000313" key="2">
    <source>
        <dbReference type="EMBL" id="GEA62282.1"/>
    </source>
</evidence>
<evidence type="ECO:0000313" key="3">
    <source>
        <dbReference type="Proteomes" id="UP000318242"/>
    </source>
</evidence>
<reference evidence="2 3" key="1">
    <citation type="submission" date="2019-06" db="EMBL/GenBank/DDBJ databases">
        <title>Whole genome shotgun sequence of Vibrio comitans NBRC 102076.</title>
        <authorList>
            <person name="Hosoyama A."/>
            <person name="Uohara A."/>
            <person name="Ohji S."/>
            <person name="Ichikawa N."/>
        </authorList>
    </citation>
    <scope>NUCLEOTIDE SEQUENCE [LARGE SCALE GENOMIC DNA]</scope>
    <source>
        <strain evidence="2 3">NBRC 102076</strain>
    </source>
</reference>
<accession>A0A4Y3IT23</accession>
<proteinExistence type="predicted"/>
<dbReference type="SUPFAM" id="SSF53474">
    <property type="entry name" value="alpha/beta-Hydrolases"/>
    <property type="match status" value="1"/>
</dbReference>
<dbReference type="CDD" id="cd00519">
    <property type="entry name" value="Lipase_3"/>
    <property type="match status" value="1"/>
</dbReference>
<keyword evidence="3" id="KW-1185">Reference proteome</keyword>
<dbReference type="OrthoDB" id="5522031at2"/>
<dbReference type="InterPro" id="IPR029058">
    <property type="entry name" value="AB_hydrolase_fold"/>
</dbReference>
<feature type="domain" description="Fungal lipase-type" evidence="1">
    <location>
        <begin position="125"/>
        <end position="250"/>
    </location>
</feature>
<protein>
    <recommendedName>
        <fullName evidence="1">Fungal lipase-type domain-containing protein</fullName>
    </recommendedName>
</protein>
<dbReference type="InterPro" id="IPR002921">
    <property type="entry name" value="Fungal_lipase-type"/>
</dbReference>
<dbReference type="Proteomes" id="UP000318242">
    <property type="component" value="Unassembled WGS sequence"/>
</dbReference>
<dbReference type="Gene3D" id="3.40.50.1820">
    <property type="entry name" value="alpha/beta hydrolase"/>
    <property type="match status" value="1"/>
</dbReference>
<dbReference type="RefSeq" id="WP_141272925.1">
    <property type="nucleotide sequence ID" value="NZ_BJLH01000018.1"/>
</dbReference>
<name>A0A4Y3IT23_9VIBR</name>
<dbReference type="InterPro" id="IPR051218">
    <property type="entry name" value="Sec_MonoDiacylglyc_Lipase"/>
</dbReference>
<organism evidence="2 3">
    <name type="scientific">Vibrio comitans NBRC 102076</name>
    <dbReference type="NCBI Taxonomy" id="1219078"/>
    <lineage>
        <taxon>Bacteria</taxon>
        <taxon>Pseudomonadati</taxon>
        <taxon>Pseudomonadota</taxon>
        <taxon>Gammaproteobacteria</taxon>
        <taxon>Vibrionales</taxon>
        <taxon>Vibrionaceae</taxon>
        <taxon>Vibrio</taxon>
    </lineage>
</organism>
<dbReference type="AlphaFoldDB" id="A0A4Y3IT23"/>